<evidence type="ECO:0000313" key="1">
    <source>
        <dbReference type="EMBL" id="KAI8563428.1"/>
    </source>
</evidence>
<keyword evidence="2" id="KW-1185">Reference proteome</keyword>
<dbReference type="EMBL" id="CM046390">
    <property type="protein sequence ID" value="KAI8563428.1"/>
    <property type="molecule type" value="Genomic_DNA"/>
</dbReference>
<sequence length="277" mass="29574">MKKCSSSHTLISFENNNIINLCLMAVGDDDEVYLDLISFKELQDNFDELQLSFNDLNDESLKLAITNSRLKKQGGGGDSNQGREQEAAGGEEHRAVEPEPRAMDEAGAVGPRVDPEGPSATVEGSPAVGGSDVVSDSATVEDDTGPNESPPRGSDKGKGIAVEEEQTTKNVTVEIREENIAFRPPVTATTSSSHMPITFDDIAEHTPDEILAKLLEDNPAIGEYVLKAKKNRARAIEASEATEKAERESRARRVGGGYRGRGEGSRGGTGAEGECSD</sequence>
<organism evidence="1 2">
    <name type="scientific">Rhododendron molle</name>
    <name type="common">Chinese azalea</name>
    <name type="synonym">Azalea mollis</name>
    <dbReference type="NCBI Taxonomy" id="49168"/>
    <lineage>
        <taxon>Eukaryota</taxon>
        <taxon>Viridiplantae</taxon>
        <taxon>Streptophyta</taxon>
        <taxon>Embryophyta</taxon>
        <taxon>Tracheophyta</taxon>
        <taxon>Spermatophyta</taxon>
        <taxon>Magnoliopsida</taxon>
        <taxon>eudicotyledons</taxon>
        <taxon>Gunneridae</taxon>
        <taxon>Pentapetalae</taxon>
        <taxon>asterids</taxon>
        <taxon>Ericales</taxon>
        <taxon>Ericaceae</taxon>
        <taxon>Ericoideae</taxon>
        <taxon>Rhodoreae</taxon>
        <taxon>Rhododendron</taxon>
    </lineage>
</organism>
<evidence type="ECO:0000313" key="2">
    <source>
        <dbReference type="Proteomes" id="UP001062846"/>
    </source>
</evidence>
<reference evidence="1" key="1">
    <citation type="submission" date="2022-02" db="EMBL/GenBank/DDBJ databases">
        <title>Plant Genome Project.</title>
        <authorList>
            <person name="Zhang R.-G."/>
        </authorList>
    </citation>
    <scope>NUCLEOTIDE SEQUENCE</scope>
    <source>
        <strain evidence="1">AT1</strain>
    </source>
</reference>
<comment type="caution">
    <text evidence="1">The sequence shown here is derived from an EMBL/GenBank/DDBJ whole genome shotgun (WGS) entry which is preliminary data.</text>
</comment>
<proteinExistence type="predicted"/>
<gene>
    <name evidence="1" type="ORF">RHMOL_Rhmol03G0110600</name>
</gene>
<protein>
    <submittedName>
        <fullName evidence="1">Uncharacterized protein</fullName>
    </submittedName>
</protein>
<name>A0ACC0PF81_RHOML</name>
<accession>A0ACC0PF81</accession>
<dbReference type="Proteomes" id="UP001062846">
    <property type="component" value="Chromosome 3"/>
</dbReference>